<proteinExistence type="predicted"/>
<evidence type="ECO:0000313" key="1">
    <source>
        <dbReference type="EMBL" id="KAK2665890.1"/>
    </source>
</evidence>
<accession>A0AAE0CWC1</accession>
<protein>
    <submittedName>
        <fullName evidence="1">Uncharacterized protein</fullName>
    </submittedName>
</protein>
<dbReference type="Proteomes" id="UP001280121">
    <property type="component" value="Unassembled WGS sequence"/>
</dbReference>
<sequence>MGIIFREFLRDADQFYKQTRQEFFKMRCCSLHKKDIEFHYKRMSTRYHILGGINDESLRHVYMNSLPVELQDELHRKIDTSGRAFKDITLGEIHMFSLSSLDKLCATQRVFSKMLKE</sequence>
<comment type="caution">
    <text evidence="1">The sequence shown here is derived from an EMBL/GenBank/DDBJ whole genome shotgun (WGS) entry which is preliminary data.</text>
</comment>
<name>A0AAE0CWC1_9ROSI</name>
<gene>
    <name evidence="1" type="ORF">Ddye_004464</name>
</gene>
<dbReference type="PANTHER" id="PTHR48435">
    <property type="entry name" value="POLYPROTEIN"/>
    <property type="match status" value="1"/>
</dbReference>
<dbReference type="PANTHER" id="PTHR48435:SF1">
    <property type="entry name" value="POLYPROTEIN"/>
    <property type="match status" value="1"/>
</dbReference>
<dbReference type="AlphaFoldDB" id="A0AAE0CWC1"/>
<dbReference type="EMBL" id="JANJYI010000001">
    <property type="protein sequence ID" value="KAK2665890.1"/>
    <property type="molecule type" value="Genomic_DNA"/>
</dbReference>
<reference evidence="1" key="1">
    <citation type="journal article" date="2023" name="Plant J.">
        <title>Genome sequences and population genomics provide insights into the demographic history, inbreeding, and mutation load of two 'living fossil' tree species of Dipteronia.</title>
        <authorList>
            <person name="Feng Y."/>
            <person name="Comes H.P."/>
            <person name="Chen J."/>
            <person name="Zhu S."/>
            <person name="Lu R."/>
            <person name="Zhang X."/>
            <person name="Li P."/>
            <person name="Qiu J."/>
            <person name="Olsen K.M."/>
            <person name="Qiu Y."/>
        </authorList>
    </citation>
    <scope>NUCLEOTIDE SEQUENCE</scope>
    <source>
        <strain evidence="1">KIB01</strain>
    </source>
</reference>
<dbReference type="InterPro" id="IPR053098">
    <property type="entry name" value="Petuviruses_polyprotein"/>
</dbReference>
<evidence type="ECO:0000313" key="2">
    <source>
        <dbReference type="Proteomes" id="UP001280121"/>
    </source>
</evidence>
<keyword evidence="2" id="KW-1185">Reference proteome</keyword>
<organism evidence="1 2">
    <name type="scientific">Dipteronia dyeriana</name>
    <dbReference type="NCBI Taxonomy" id="168575"/>
    <lineage>
        <taxon>Eukaryota</taxon>
        <taxon>Viridiplantae</taxon>
        <taxon>Streptophyta</taxon>
        <taxon>Embryophyta</taxon>
        <taxon>Tracheophyta</taxon>
        <taxon>Spermatophyta</taxon>
        <taxon>Magnoliopsida</taxon>
        <taxon>eudicotyledons</taxon>
        <taxon>Gunneridae</taxon>
        <taxon>Pentapetalae</taxon>
        <taxon>rosids</taxon>
        <taxon>malvids</taxon>
        <taxon>Sapindales</taxon>
        <taxon>Sapindaceae</taxon>
        <taxon>Hippocastanoideae</taxon>
        <taxon>Acereae</taxon>
        <taxon>Dipteronia</taxon>
    </lineage>
</organism>